<accession>A0A1H8GQ40</accession>
<keyword evidence="1" id="KW-1133">Transmembrane helix</keyword>
<evidence type="ECO:0000313" key="2">
    <source>
        <dbReference type="EMBL" id="SEN46132.1"/>
    </source>
</evidence>
<keyword evidence="1" id="KW-0812">Transmembrane</keyword>
<gene>
    <name evidence="2" type="ORF">SAMN04487895_101604</name>
</gene>
<dbReference type="Proteomes" id="UP000198809">
    <property type="component" value="Unassembled WGS sequence"/>
</dbReference>
<dbReference type="EMBL" id="FODH01000001">
    <property type="protein sequence ID" value="SEN46132.1"/>
    <property type="molecule type" value="Genomic_DNA"/>
</dbReference>
<evidence type="ECO:0000256" key="1">
    <source>
        <dbReference type="SAM" id="Phobius"/>
    </source>
</evidence>
<organism evidence="2 3">
    <name type="scientific">Paenibacillus sophorae</name>
    <dbReference type="NCBI Taxonomy" id="1333845"/>
    <lineage>
        <taxon>Bacteria</taxon>
        <taxon>Bacillati</taxon>
        <taxon>Bacillota</taxon>
        <taxon>Bacilli</taxon>
        <taxon>Bacillales</taxon>
        <taxon>Paenibacillaceae</taxon>
        <taxon>Paenibacillus</taxon>
    </lineage>
</organism>
<feature type="transmembrane region" description="Helical" evidence="1">
    <location>
        <begin position="9"/>
        <end position="28"/>
    </location>
</feature>
<dbReference type="AlphaFoldDB" id="A0A1H8GQ40"/>
<proteinExistence type="predicted"/>
<sequence length="58" mass="6598">MKKINKGDMVFCLIFLVLSSLFSFLFSIGFVDGMISVTVAFFASIILFSFMAMFMQHK</sequence>
<feature type="transmembrane region" description="Helical" evidence="1">
    <location>
        <begin position="34"/>
        <end position="55"/>
    </location>
</feature>
<evidence type="ECO:0000313" key="3">
    <source>
        <dbReference type="Proteomes" id="UP000198809"/>
    </source>
</evidence>
<protein>
    <submittedName>
        <fullName evidence="2">Uncharacterized protein</fullName>
    </submittedName>
</protein>
<reference evidence="2 3" key="1">
    <citation type="submission" date="2016-10" db="EMBL/GenBank/DDBJ databases">
        <authorList>
            <person name="de Groot N.N."/>
        </authorList>
    </citation>
    <scope>NUCLEOTIDE SEQUENCE [LARGE SCALE GENOMIC DNA]</scope>
    <source>
        <strain evidence="2 3">CGMCC 1.10238</strain>
    </source>
</reference>
<dbReference type="STRING" id="1333845.SAMN04487895_101604"/>
<keyword evidence="1" id="KW-0472">Membrane</keyword>
<name>A0A1H8GQ40_9BACL</name>